<dbReference type="InterPro" id="IPR036412">
    <property type="entry name" value="HAD-like_sf"/>
</dbReference>
<dbReference type="InterPro" id="IPR051540">
    <property type="entry name" value="S-2-haloacid_dehalogenase"/>
</dbReference>
<proteinExistence type="predicted"/>
<name>A0A850EL15_9BACL</name>
<dbReference type="RefSeq" id="WP_175370680.1">
    <property type="nucleotide sequence ID" value="NZ_JABWCS010000196.1"/>
</dbReference>
<evidence type="ECO:0000313" key="2">
    <source>
        <dbReference type="EMBL" id="NUU60064.1"/>
    </source>
</evidence>
<dbReference type="PANTHER" id="PTHR43316">
    <property type="entry name" value="HYDROLASE, HALOACID DELAHOGENASE-RELATED"/>
    <property type="match status" value="1"/>
</dbReference>
<dbReference type="GO" id="GO:0016787">
    <property type="term" value="F:hydrolase activity"/>
    <property type="evidence" value="ECO:0007669"/>
    <property type="project" value="UniProtKB-KW"/>
</dbReference>
<dbReference type="Proteomes" id="UP000564806">
    <property type="component" value="Unassembled WGS sequence"/>
</dbReference>
<dbReference type="EMBL" id="JABWCS010000196">
    <property type="protein sequence ID" value="NUU60064.1"/>
    <property type="molecule type" value="Genomic_DNA"/>
</dbReference>
<gene>
    <name evidence="2" type="ORF">HPT30_06855</name>
</gene>
<comment type="caution">
    <text evidence="2">The sequence shown here is derived from an EMBL/GenBank/DDBJ whole genome shotgun (WGS) entry which is preliminary data.</text>
</comment>
<dbReference type="AlphaFoldDB" id="A0A850EL15"/>
<accession>A0A850EL15</accession>
<dbReference type="SUPFAM" id="SSF56784">
    <property type="entry name" value="HAD-like"/>
    <property type="match status" value="1"/>
</dbReference>
<evidence type="ECO:0000256" key="1">
    <source>
        <dbReference type="ARBA" id="ARBA00022801"/>
    </source>
</evidence>
<sequence>MSIKVISLDMFQTLVNLDRSTMGMWSAILGDDYSEDQANSYQAWLLEHYYDIAGQVRGDGQFLLTKEIYRQCFTRLFATHNIRFEPEQALDILVREHKQAELYEETGDFIRYILGKYQVCIVSDTDQDMLPVFYTRYPIRLFASETYKSYKNDHSNRLFQQLTAHYNVQPAEIIHIGDTASDVLGAKRAGIQACWLNRLTAPWTLGNHTDPDFIIQNLNDARAFL</sequence>
<protein>
    <submittedName>
        <fullName evidence="2">HAD family hydrolase</fullName>
    </submittedName>
</protein>
<dbReference type="InterPro" id="IPR023214">
    <property type="entry name" value="HAD_sf"/>
</dbReference>
<organism evidence="2 3">
    <name type="scientific">Paenibacillus agri</name>
    <dbReference type="NCBI Taxonomy" id="2744309"/>
    <lineage>
        <taxon>Bacteria</taxon>
        <taxon>Bacillati</taxon>
        <taxon>Bacillota</taxon>
        <taxon>Bacilli</taxon>
        <taxon>Bacillales</taxon>
        <taxon>Paenibacillaceae</taxon>
        <taxon>Paenibacillus</taxon>
    </lineage>
</organism>
<keyword evidence="1 2" id="KW-0378">Hydrolase</keyword>
<evidence type="ECO:0000313" key="3">
    <source>
        <dbReference type="Proteomes" id="UP000564806"/>
    </source>
</evidence>
<keyword evidence="3" id="KW-1185">Reference proteome</keyword>
<dbReference type="Pfam" id="PF00702">
    <property type="entry name" value="Hydrolase"/>
    <property type="match status" value="1"/>
</dbReference>
<dbReference type="PANTHER" id="PTHR43316:SF3">
    <property type="entry name" value="HALOACID DEHALOGENASE, TYPE II (AFU_ORTHOLOGUE AFUA_2G07750)-RELATED"/>
    <property type="match status" value="1"/>
</dbReference>
<dbReference type="NCBIfam" id="TIGR01549">
    <property type="entry name" value="HAD-SF-IA-v1"/>
    <property type="match status" value="1"/>
</dbReference>
<dbReference type="Gene3D" id="3.40.50.1000">
    <property type="entry name" value="HAD superfamily/HAD-like"/>
    <property type="match status" value="1"/>
</dbReference>
<reference evidence="2" key="1">
    <citation type="submission" date="2020-06" db="EMBL/GenBank/DDBJ databases">
        <title>Paenibacillus sp. nov., isolated from soil.</title>
        <authorList>
            <person name="Seo Y.L."/>
        </authorList>
    </citation>
    <scope>NUCLEOTIDE SEQUENCE [LARGE SCALE GENOMIC DNA]</scope>
    <source>
        <strain evidence="2">JW14</strain>
    </source>
</reference>
<dbReference type="Gene3D" id="1.20.120.1600">
    <property type="match status" value="1"/>
</dbReference>
<dbReference type="InterPro" id="IPR006439">
    <property type="entry name" value="HAD-SF_hydro_IA"/>
</dbReference>